<proteinExistence type="predicted"/>
<dbReference type="Pfam" id="PF13649">
    <property type="entry name" value="Methyltransf_25"/>
    <property type="match status" value="1"/>
</dbReference>
<evidence type="ECO:0000313" key="2">
    <source>
        <dbReference type="EMBL" id="MFC6084155.1"/>
    </source>
</evidence>
<organism evidence="2 3">
    <name type="scientific">Sphaerisporangium aureirubrum</name>
    <dbReference type="NCBI Taxonomy" id="1544736"/>
    <lineage>
        <taxon>Bacteria</taxon>
        <taxon>Bacillati</taxon>
        <taxon>Actinomycetota</taxon>
        <taxon>Actinomycetes</taxon>
        <taxon>Streptosporangiales</taxon>
        <taxon>Streptosporangiaceae</taxon>
        <taxon>Sphaerisporangium</taxon>
    </lineage>
</organism>
<protein>
    <submittedName>
        <fullName evidence="2">Class I SAM-dependent methyltransferase</fullName>
        <ecNumber evidence="2">2.1.-.-</ecNumber>
    </submittedName>
</protein>
<dbReference type="Proteomes" id="UP001596137">
    <property type="component" value="Unassembled WGS sequence"/>
</dbReference>
<evidence type="ECO:0000259" key="1">
    <source>
        <dbReference type="Pfam" id="PF13649"/>
    </source>
</evidence>
<dbReference type="GO" id="GO:0032259">
    <property type="term" value="P:methylation"/>
    <property type="evidence" value="ECO:0007669"/>
    <property type="project" value="UniProtKB-KW"/>
</dbReference>
<keyword evidence="2" id="KW-0489">Methyltransferase</keyword>
<evidence type="ECO:0000313" key="3">
    <source>
        <dbReference type="Proteomes" id="UP001596137"/>
    </source>
</evidence>
<comment type="caution">
    <text evidence="2">The sequence shown here is derived from an EMBL/GenBank/DDBJ whole genome shotgun (WGS) entry which is preliminary data.</text>
</comment>
<dbReference type="PANTHER" id="PTHR43464:SF83">
    <property type="entry name" value="MALONYL-[ACYL-CARRIER PROTEIN] O-METHYLTRANSFERASE"/>
    <property type="match status" value="1"/>
</dbReference>
<dbReference type="GO" id="GO:0008168">
    <property type="term" value="F:methyltransferase activity"/>
    <property type="evidence" value="ECO:0007669"/>
    <property type="project" value="UniProtKB-KW"/>
</dbReference>
<dbReference type="PANTHER" id="PTHR43464">
    <property type="entry name" value="METHYLTRANSFERASE"/>
    <property type="match status" value="1"/>
</dbReference>
<sequence length="228" mass="25510">MTRDGDADGTATAYRHWDAQWRTEQGRAGWLVPEPWVVETAERLRTRGARTALDLGCGPGRHAEAFARAGLTTAGLDRSEHAVAEARRRAAAEGLPITYHTGDFTRLPFAAASFDHVLAWNVVYHGDEDVLARVLAEVRRVLRPGGLYQATMISKRNAQYGRGVEISPNTYVQEDGPEDKRHPHLFSDEHDILRTHRGMRLLELADREHAAPGSYHWHLLFEASADDT</sequence>
<gene>
    <name evidence="2" type="ORF">ACFP1K_23540</name>
</gene>
<dbReference type="EC" id="2.1.-.-" evidence="2"/>
<accession>A0ABW1NMI4</accession>
<dbReference type="CDD" id="cd02440">
    <property type="entry name" value="AdoMet_MTases"/>
    <property type="match status" value="1"/>
</dbReference>
<reference evidence="3" key="1">
    <citation type="journal article" date="2019" name="Int. J. Syst. Evol. Microbiol.">
        <title>The Global Catalogue of Microorganisms (GCM) 10K type strain sequencing project: providing services to taxonomists for standard genome sequencing and annotation.</title>
        <authorList>
            <consortium name="The Broad Institute Genomics Platform"/>
            <consortium name="The Broad Institute Genome Sequencing Center for Infectious Disease"/>
            <person name="Wu L."/>
            <person name="Ma J."/>
        </authorList>
    </citation>
    <scope>NUCLEOTIDE SEQUENCE [LARGE SCALE GENOMIC DNA]</scope>
    <source>
        <strain evidence="3">JCM 30346</strain>
    </source>
</reference>
<feature type="domain" description="Methyltransferase" evidence="1">
    <location>
        <begin position="53"/>
        <end position="146"/>
    </location>
</feature>
<dbReference type="EMBL" id="JBHSRF010000038">
    <property type="protein sequence ID" value="MFC6084155.1"/>
    <property type="molecule type" value="Genomic_DNA"/>
</dbReference>
<dbReference type="InterPro" id="IPR029063">
    <property type="entry name" value="SAM-dependent_MTases_sf"/>
</dbReference>
<dbReference type="InterPro" id="IPR041698">
    <property type="entry name" value="Methyltransf_25"/>
</dbReference>
<dbReference type="SUPFAM" id="SSF53335">
    <property type="entry name" value="S-adenosyl-L-methionine-dependent methyltransferases"/>
    <property type="match status" value="1"/>
</dbReference>
<dbReference type="Gene3D" id="3.40.50.150">
    <property type="entry name" value="Vaccinia Virus protein VP39"/>
    <property type="match status" value="1"/>
</dbReference>
<dbReference type="RefSeq" id="WP_380756912.1">
    <property type="nucleotide sequence ID" value="NZ_JBHSRF010000038.1"/>
</dbReference>
<name>A0ABW1NMI4_9ACTN</name>
<keyword evidence="2" id="KW-0808">Transferase</keyword>
<keyword evidence="3" id="KW-1185">Reference proteome</keyword>